<organism evidence="2 3">
    <name type="scientific">Candidatus Falkowbacteria bacterium RIFOXYA2_FULL_47_19</name>
    <dbReference type="NCBI Taxonomy" id="1797994"/>
    <lineage>
        <taxon>Bacteria</taxon>
        <taxon>Candidatus Falkowiibacteriota</taxon>
    </lineage>
</organism>
<evidence type="ECO:0000313" key="2">
    <source>
        <dbReference type="EMBL" id="OGF26119.1"/>
    </source>
</evidence>
<reference evidence="2 3" key="1">
    <citation type="journal article" date="2016" name="Nat. Commun.">
        <title>Thousands of microbial genomes shed light on interconnected biogeochemical processes in an aquifer system.</title>
        <authorList>
            <person name="Anantharaman K."/>
            <person name="Brown C.T."/>
            <person name="Hug L.A."/>
            <person name="Sharon I."/>
            <person name="Castelle C.J."/>
            <person name="Probst A.J."/>
            <person name="Thomas B.C."/>
            <person name="Singh A."/>
            <person name="Wilkins M.J."/>
            <person name="Karaoz U."/>
            <person name="Brodie E.L."/>
            <person name="Williams K.H."/>
            <person name="Hubbard S.S."/>
            <person name="Banfield J.F."/>
        </authorList>
    </citation>
    <scope>NUCLEOTIDE SEQUENCE [LARGE SCALE GENOMIC DNA]</scope>
</reference>
<gene>
    <name evidence="2" type="ORF">A2227_02780</name>
</gene>
<dbReference type="AlphaFoldDB" id="A0A1F5SHG5"/>
<sequence length="93" mass="10561">MGGGLSVRIYIKNRDDVLSRFFYAFDKSLDRKTGNDRILITDQGNNARRKNSDSLANATATSEPGVHPLIRFFFGKNYFDKPMSYGVLYNGKM</sequence>
<comment type="caution">
    <text evidence="2">The sequence shown here is derived from an EMBL/GenBank/DDBJ whole genome shotgun (WGS) entry which is preliminary data.</text>
</comment>
<dbReference type="STRING" id="1797994.A2227_02780"/>
<proteinExistence type="predicted"/>
<dbReference type="EMBL" id="MFGB01000017">
    <property type="protein sequence ID" value="OGF26119.1"/>
    <property type="molecule type" value="Genomic_DNA"/>
</dbReference>
<evidence type="ECO:0000256" key="1">
    <source>
        <dbReference type="SAM" id="MobiDB-lite"/>
    </source>
</evidence>
<dbReference type="Proteomes" id="UP000178367">
    <property type="component" value="Unassembled WGS sequence"/>
</dbReference>
<name>A0A1F5SHG5_9BACT</name>
<evidence type="ECO:0000313" key="3">
    <source>
        <dbReference type="Proteomes" id="UP000178367"/>
    </source>
</evidence>
<protein>
    <submittedName>
        <fullName evidence="2">Uncharacterized protein</fullName>
    </submittedName>
</protein>
<feature type="region of interest" description="Disordered" evidence="1">
    <location>
        <begin position="40"/>
        <end position="61"/>
    </location>
</feature>
<accession>A0A1F5SHG5</accession>